<keyword evidence="13 16" id="KW-0539">Nucleus</keyword>
<dbReference type="PANTHER" id="PTHR22996:SF0">
    <property type="entry name" value="RE60872P-RELATED"/>
    <property type="match status" value="1"/>
</dbReference>
<dbReference type="PROSITE" id="PS50089">
    <property type="entry name" value="ZF_RING_2"/>
    <property type="match status" value="1"/>
</dbReference>
<dbReference type="PANTHER" id="PTHR22996">
    <property type="entry name" value="MAHOGUNIN"/>
    <property type="match status" value="1"/>
</dbReference>
<evidence type="ECO:0000256" key="7">
    <source>
        <dbReference type="ARBA" id="ARBA00022723"/>
    </source>
</evidence>
<keyword evidence="7" id="KW-0479">Metal-binding</keyword>
<dbReference type="AlphaFoldDB" id="A0A3L6G6K5"/>
<evidence type="ECO:0000259" key="21">
    <source>
        <dbReference type="PROSITE" id="PS50089"/>
    </source>
</evidence>
<evidence type="ECO:0000256" key="10">
    <source>
        <dbReference type="ARBA" id="ARBA00022833"/>
    </source>
</evidence>
<feature type="compositionally biased region" description="Polar residues" evidence="19">
    <location>
        <begin position="83"/>
        <end position="101"/>
    </location>
</feature>
<evidence type="ECO:0000256" key="2">
    <source>
        <dbReference type="ARBA" id="ARBA00004123"/>
    </source>
</evidence>
<dbReference type="CDD" id="cd00086">
    <property type="entry name" value="homeodomain"/>
    <property type="match status" value="1"/>
</dbReference>
<evidence type="ECO:0000256" key="9">
    <source>
        <dbReference type="ARBA" id="ARBA00022786"/>
    </source>
</evidence>
<dbReference type="Pfam" id="PF26192">
    <property type="entry name" value="RNF157-like_N"/>
    <property type="match status" value="1"/>
</dbReference>
<feature type="DNA-binding region" description="Homeobox" evidence="16">
    <location>
        <begin position="100"/>
        <end position="159"/>
    </location>
</feature>
<dbReference type="InterPro" id="IPR013083">
    <property type="entry name" value="Znf_RING/FYVE/PHD"/>
</dbReference>
<dbReference type="Pfam" id="PF00046">
    <property type="entry name" value="Homeodomain"/>
    <property type="match status" value="1"/>
</dbReference>
<evidence type="ECO:0000256" key="16">
    <source>
        <dbReference type="PROSITE-ProRule" id="PRU00108"/>
    </source>
</evidence>
<dbReference type="InterPro" id="IPR009057">
    <property type="entry name" value="Homeodomain-like_sf"/>
</dbReference>
<dbReference type="InterPro" id="IPR001841">
    <property type="entry name" value="Znf_RING"/>
</dbReference>
<comment type="subcellular location">
    <subcellularLocation>
        <location evidence="2 16 18">Nucleus</location>
    </subcellularLocation>
</comment>
<keyword evidence="6" id="KW-0519">Myristate</keyword>
<dbReference type="GO" id="GO:0008270">
    <property type="term" value="F:zinc ion binding"/>
    <property type="evidence" value="ECO:0007669"/>
    <property type="project" value="UniProtKB-KW"/>
</dbReference>
<evidence type="ECO:0000256" key="4">
    <source>
        <dbReference type="ARBA" id="ARBA00012483"/>
    </source>
</evidence>
<dbReference type="InterPro" id="IPR058981">
    <property type="entry name" value="MGRN1/RNF157-like_N"/>
</dbReference>
<keyword evidence="9" id="KW-0833">Ubl conjugation pathway</keyword>
<comment type="similarity">
    <text evidence="15">Belongs to the RING-type zinc finger family. LOG2 subfamily.</text>
</comment>
<dbReference type="FunFam" id="1.10.10.60:FF:000263">
    <property type="entry name" value="Putative homeodomain-like transcription factor superfamily protein"/>
    <property type="match status" value="1"/>
</dbReference>
<evidence type="ECO:0000256" key="5">
    <source>
        <dbReference type="ARBA" id="ARBA00022679"/>
    </source>
</evidence>
<sequence>MCNLKESYEQESSDSSDEEWSTLSTPRKKKLQGNEKVSLTESVRSAKRCSRRAPAREQNNEHTQSEQLHGSASEQQAREQLHGSVSKQQTEVLRSNVSSSDASKCHFGPIVTQKLKEHFEKDPYPCHATKDGLAQELGLTFNQISKWFSATRYYSRVAVAKNQKYTGENTTENNSSAIFDGIQVIEPNFGLIDKPDADTNDMISEKLMVQINLNEGIEEDIPPSQYATRCEEKLTMTQAAISREVGPPGYDPGENFLQKDAEPNLPILEDKDGLILEMDDFELPLVWNFKYSDQFFSFASLNSMTVYLFAKEELNCNLTAVKENLMKPVTVSFKEGLGQKFRQPSGTGIDFSVFEESDLLKQGDMDVYPLAVKAETALPVDQPPEGDDQKMKTPNSQITQAVFEKKENGDYHVRVVCQILWVNGTRYELQEIYGIGNSVEGDADANDPGKECVICLSEPRDTTVLPCRHMCMCSECAKVLRYQTTRCPICRQPVERLLEIKVNNKSEDQQQMPQSPPLPALAPQQEEV</sequence>
<proteinExistence type="inferred from homology"/>
<dbReference type="InterPro" id="IPR001356">
    <property type="entry name" value="HD"/>
</dbReference>
<evidence type="ECO:0000256" key="13">
    <source>
        <dbReference type="ARBA" id="ARBA00023242"/>
    </source>
</evidence>
<evidence type="ECO:0000313" key="22">
    <source>
        <dbReference type="EMBL" id="PWZ43519.1"/>
    </source>
</evidence>
<evidence type="ECO:0000256" key="12">
    <source>
        <dbReference type="ARBA" id="ARBA00023155"/>
    </source>
</evidence>
<feature type="region of interest" description="Disordered" evidence="19">
    <location>
        <begin position="1"/>
        <end position="101"/>
    </location>
</feature>
<feature type="region of interest" description="Disordered" evidence="19">
    <location>
        <begin position="504"/>
        <end position="528"/>
    </location>
</feature>
<protein>
    <recommendedName>
        <fullName evidence="4">RING-type E3 ubiquitin transferase</fullName>
        <ecNumber evidence="4">2.3.2.27</ecNumber>
    </recommendedName>
</protein>
<evidence type="ECO:0000256" key="14">
    <source>
        <dbReference type="ARBA" id="ARBA00023288"/>
    </source>
</evidence>
<feature type="compositionally biased region" description="Basic and acidic residues" evidence="19">
    <location>
        <begin position="54"/>
        <end position="64"/>
    </location>
</feature>
<evidence type="ECO:0000256" key="19">
    <source>
        <dbReference type="SAM" id="MobiDB-lite"/>
    </source>
</evidence>
<gene>
    <name evidence="22" type="primary">LOG2_1</name>
    <name evidence="22" type="ORF">Zm00014a_024509</name>
</gene>
<evidence type="ECO:0000256" key="1">
    <source>
        <dbReference type="ARBA" id="ARBA00000900"/>
    </source>
</evidence>
<dbReference type="Gene3D" id="1.10.10.60">
    <property type="entry name" value="Homeodomain-like"/>
    <property type="match status" value="1"/>
</dbReference>
<comment type="caution">
    <text evidence="22">The sequence shown here is derived from an EMBL/GenBank/DDBJ whole genome shotgun (WGS) entry which is preliminary data.</text>
</comment>
<dbReference type="Pfam" id="PF13920">
    <property type="entry name" value="zf-C3HC4_3"/>
    <property type="match status" value="1"/>
</dbReference>
<evidence type="ECO:0000313" key="23">
    <source>
        <dbReference type="Proteomes" id="UP000251960"/>
    </source>
</evidence>
<dbReference type="EC" id="2.3.2.27" evidence="4"/>
<dbReference type="PROSITE" id="PS50071">
    <property type="entry name" value="HOMEOBOX_2"/>
    <property type="match status" value="1"/>
</dbReference>
<feature type="domain" description="RING-type" evidence="21">
    <location>
        <begin position="452"/>
        <end position="491"/>
    </location>
</feature>
<keyword evidence="12 16" id="KW-0371">Homeobox</keyword>
<keyword evidence="8 17" id="KW-0863">Zinc-finger</keyword>
<dbReference type="CDD" id="cd16789">
    <property type="entry name" value="mRING-HC-C3HC5_MGRN1-like"/>
    <property type="match status" value="1"/>
</dbReference>
<keyword evidence="11 16" id="KW-0238">DNA-binding</keyword>
<dbReference type="PROSITE" id="PS00027">
    <property type="entry name" value="HOMEOBOX_1"/>
    <property type="match status" value="1"/>
</dbReference>
<accession>A0A3L6G6K5</accession>
<evidence type="ECO:0000256" key="3">
    <source>
        <dbReference type="ARBA" id="ARBA00004906"/>
    </source>
</evidence>
<reference evidence="22 23" key="1">
    <citation type="journal article" date="2018" name="Nat. Genet.">
        <title>Extensive intraspecific gene order and gene structural variations between Mo17 and other maize genomes.</title>
        <authorList>
            <person name="Sun S."/>
            <person name="Zhou Y."/>
            <person name="Chen J."/>
            <person name="Shi J."/>
            <person name="Zhao H."/>
            <person name="Zhao H."/>
            <person name="Song W."/>
            <person name="Zhang M."/>
            <person name="Cui Y."/>
            <person name="Dong X."/>
            <person name="Liu H."/>
            <person name="Ma X."/>
            <person name="Jiao Y."/>
            <person name="Wang B."/>
            <person name="Wei X."/>
            <person name="Stein J.C."/>
            <person name="Glaubitz J.C."/>
            <person name="Lu F."/>
            <person name="Yu G."/>
            <person name="Liang C."/>
            <person name="Fengler K."/>
            <person name="Li B."/>
            <person name="Rafalski A."/>
            <person name="Schnable P.S."/>
            <person name="Ware D.H."/>
            <person name="Buckler E.S."/>
            <person name="Lai J."/>
        </authorList>
    </citation>
    <scope>NUCLEOTIDE SEQUENCE [LARGE SCALE GENOMIC DNA]</scope>
    <source>
        <strain evidence="23">cv. Missouri 17</strain>
        <tissue evidence="22">Seedling</tissue>
    </source>
</reference>
<dbReference type="InterPro" id="IPR045194">
    <property type="entry name" value="MGRN1/RNF157-like"/>
</dbReference>
<dbReference type="InterPro" id="IPR045195">
    <property type="entry name" value="LOG2-like_mRING_C3HC5"/>
</dbReference>
<keyword evidence="10" id="KW-0862">Zinc</keyword>
<comment type="pathway">
    <text evidence="3">Protein modification; protein ubiquitination.</text>
</comment>
<comment type="catalytic activity">
    <reaction evidence="1">
        <text>S-ubiquitinyl-[E2 ubiquitin-conjugating enzyme]-L-cysteine + [acceptor protein]-L-lysine = [E2 ubiquitin-conjugating enzyme]-L-cysteine + N(6)-ubiquitinyl-[acceptor protein]-L-lysine.</text>
        <dbReference type="EC" id="2.3.2.27"/>
    </reaction>
</comment>
<evidence type="ECO:0000256" key="18">
    <source>
        <dbReference type="RuleBase" id="RU000682"/>
    </source>
</evidence>
<evidence type="ECO:0000256" key="8">
    <source>
        <dbReference type="ARBA" id="ARBA00022771"/>
    </source>
</evidence>
<dbReference type="GO" id="GO:0003677">
    <property type="term" value="F:DNA binding"/>
    <property type="evidence" value="ECO:0007669"/>
    <property type="project" value="UniProtKB-UniRule"/>
</dbReference>
<evidence type="ECO:0000256" key="17">
    <source>
        <dbReference type="PROSITE-ProRule" id="PRU00175"/>
    </source>
</evidence>
<dbReference type="SMART" id="SM00389">
    <property type="entry name" value="HOX"/>
    <property type="match status" value="1"/>
</dbReference>
<dbReference type="ExpressionAtlas" id="A0A3L6G6K5">
    <property type="expression patterns" value="baseline and differential"/>
</dbReference>
<name>A0A3L6G6K5_MAIZE</name>
<dbReference type="GO" id="GO:0061630">
    <property type="term" value="F:ubiquitin protein ligase activity"/>
    <property type="evidence" value="ECO:0007669"/>
    <property type="project" value="UniProtKB-EC"/>
</dbReference>
<evidence type="ECO:0000256" key="11">
    <source>
        <dbReference type="ARBA" id="ARBA00023125"/>
    </source>
</evidence>
<feature type="compositionally biased region" description="Acidic residues" evidence="19">
    <location>
        <begin position="9"/>
        <end position="20"/>
    </location>
</feature>
<feature type="domain" description="Homeobox" evidence="20">
    <location>
        <begin position="98"/>
        <end position="158"/>
    </location>
</feature>
<dbReference type="Gene3D" id="3.30.40.10">
    <property type="entry name" value="Zinc/RING finger domain, C3HC4 (zinc finger)"/>
    <property type="match status" value="1"/>
</dbReference>
<dbReference type="Proteomes" id="UP000251960">
    <property type="component" value="Chromosome 10"/>
</dbReference>
<dbReference type="FunFam" id="3.30.40.10:FF:000115">
    <property type="entry name" value="probable E3 ubiquitin-protein ligase LOG2"/>
    <property type="match status" value="1"/>
</dbReference>
<dbReference type="SUPFAM" id="SSF57850">
    <property type="entry name" value="RING/U-box"/>
    <property type="match status" value="1"/>
</dbReference>
<evidence type="ECO:0000256" key="15">
    <source>
        <dbReference type="ARBA" id="ARBA00025721"/>
    </source>
</evidence>
<organism evidence="22 23">
    <name type="scientific">Zea mays</name>
    <name type="common">Maize</name>
    <dbReference type="NCBI Taxonomy" id="4577"/>
    <lineage>
        <taxon>Eukaryota</taxon>
        <taxon>Viridiplantae</taxon>
        <taxon>Streptophyta</taxon>
        <taxon>Embryophyta</taxon>
        <taxon>Tracheophyta</taxon>
        <taxon>Spermatophyta</taxon>
        <taxon>Magnoliopsida</taxon>
        <taxon>Liliopsida</taxon>
        <taxon>Poales</taxon>
        <taxon>Poaceae</taxon>
        <taxon>PACMAD clade</taxon>
        <taxon>Panicoideae</taxon>
        <taxon>Andropogonodae</taxon>
        <taxon>Andropogoneae</taxon>
        <taxon>Tripsacinae</taxon>
        <taxon>Zea</taxon>
    </lineage>
</organism>
<dbReference type="GO" id="GO:0005634">
    <property type="term" value="C:nucleus"/>
    <property type="evidence" value="ECO:0007669"/>
    <property type="project" value="UniProtKB-SubCell"/>
</dbReference>
<keyword evidence="5" id="KW-0808">Transferase</keyword>
<evidence type="ECO:0000259" key="20">
    <source>
        <dbReference type="PROSITE" id="PS50071"/>
    </source>
</evidence>
<dbReference type="SUPFAM" id="SSF46689">
    <property type="entry name" value="Homeodomain-like"/>
    <property type="match status" value="1"/>
</dbReference>
<keyword evidence="14" id="KW-0449">Lipoprotein</keyword>
<dbReference type="EMBL" id="NCVQ01000002">
    <property type="protein sequence ID" value="PWZ43519.1"/>
    <property type="molecule type" value="Genomic_DNA"/>
</dbReference>
<evidence type="ECO:0000256" key="6">
    <source>
        <dbReference type="ARBA" id="ARBA00022707"/>
    </source>
</evidence>
<dbReference type="InterPro" id="IPR017970">
    <property type="entry name" value="Homeobox_CS"/>
</dbReference>
<feature type="compositionally biased region" description="Polar residues" evidence="19">
    <location>
        <begin position="65"/>
        <end position="75"/>
    </location>
</feature>
<dbReference type="GO" id="GO:0000981">
    <property type="term" value="F:DNA-binding transcription factor activity, RNA polymerase II-specific"/>
    <property type="evidence" value="ECO:0007669"/>
    <property type="project" value="InterPro"/>
</dbReference>
<dbReference type="SMART" id="SM00184">
    <property type="entry name" value="RING"/>
    <property type="match status" value="1"/>
</dbReference>